<dbReference type="GO" id="GO:0005886">
    <property type="term" value="C:plasma membrane"/>
    <property type="evidence" value="ECO:0007669"/>
    <property type="project" value="UniProtKB-SubCell"/>
</dbReference>
<accession>A0ABD2Q4N0</accession>
<evidence type="ECO:0000313" key="12">
    <source>
        <dbReference type="Proteomes" id="UP001626550"/>
    </source>
</evidence>
<comment type="subcellular location">
    <subcellularLocation>
        <location evidence="1">Cell membrane</location>
        <topology evidence="1">Multi-pass membrane protein</topology>
    </subcellularLocation>
</comment>
<reference evidence="11 12" key="1">
    <citation type="submission" date="2024-11" db="EMBL/GenBank/DDBJ databases">
        <title>Adaptive evolution of stress response genes in parasites aligns with host niche diversity.</title>
        <authorList>
            <person name="Hahn C."/>
            <person name="Resl P."/>
        </authorList>
    </citation>
    <scope>NUCLEOTIDE SEQUENCE [LARGE SCALE GENOMIC DNA]</scope>
    <source>
        <strain evidence="11">EGGRZ-B1_66</strain>
        <tissue evidence="11">Body</tissue>
    </source>
</reference>
<feature type="transmembrane region" description="Helical" evidence="9">
    <location>
        <begin position="29"/>
        <end position="48"/>
    </location>
</feature>
<keyword evidence="12" id="KW-1185">Reference proteome</keyword>
<dbReference type="Pfam" id="PF00001">
    <property type="entry name" value="7tm_1"/>
    <property type="match status" value="1"/>
</dbReference>
<evidence type="ECO:0000313" key="11">
    <source>
        <dbReference type="EMBL" id="KAL3313661.1"/>
    </source>
</evidence>
<organism evidence="11 12">
    <name type="scientific">Cichlidogyrus casuarinus</name>
    <dbReference type="NCBI Taxonomy" id="1844966"/>
    <lineage>
        <taxon>Eukaryota</taxon>
        <taxon>Metazoa</taxon>
        <taxon>Spiralia</taxon>
        <taxon>Lophotrochozoa</taxon>
        <taxon>Platyhelminthes</taxon>
        <taxon>Monogenea</taxon>
        <taxon>Monopisthocotylea</taxon>
        <taxon>Dactylogyridea</taxon>
        <taxon>Ancyrocephalidae</taxon>
        <taxon>Cichlidogyrus</taxon>
    </lineage>
</organism>
<keyword evidence="7" id="KW-0675">Receptor</keyword>
<protein>
    <recommendedName>
        <fullName evidence="10">G-protein coupled receptors family 1 profile domain-containing protein</fullName>
    </recommendedName>
</protein>
<dbReference type="Proteomes" id="UP001626550">
    <property type="component" value="Unassembled WGS sequence"/>
</dbReference>
<dbReference type="InterPro" id="IPR017452">
    <property type="entry name" value="GPCR_Rhodpsn_7TM"/>
</dbReference>
<dbReference type="Gene3D" id="1.20.1070.10">
    <property type="entry name" value="Rhodopsin 7-helix transmembrane proteins"/>
    <property type="match status" value="1"/>
</dbReference>
<evidence type="ECO:0000256" key="4">
    <source>
        <dbReference type="ARBA" id="ARBA00022989"/>
    </source>
</evidence>
<keyword evidence="5" id="KW-0297">G-protein coupled receptor</keyword>
<dbReference type="InterPro" id="IPR000276">
    <property type="entry name" value="GPCR_Rhodpsn"/>
</dbReference>
<evidence type="ECO:0000256" key="2">
    <source>
        <dbReference type="ARBA" id="ARBA00022475"/>
    </source>
</evidence>
<dbReference type="PANTHER" id="PTHR24247:SF267">
    <property type="entry name" value="G-PROTEIN COUPLED RECEPTORS FAMILY 1 PROFILE DOMAIN-CONTAINING PROTEIN"/>
    <property type="match status" value="1"/>
</dbReference>
<dbReference type="PROSITE" id="PS50262">
    <property type="entry name" value="G_PROTEIN_RECEP_F1_2"/>
    <property type="match status" value="1"/>
</dbReference>
<dbReference type="EMBL" id="JBJKFK010001233">
    <property type="protein sequence ID" value="KAL3313661.1"/>
    <property type="molecule type" value="Genomic_DNA"/>
</dbReference>
<sequence>MRFVVGCWGLGFALKVAWFCMDVLLSAASITNLLAITVYRYLAIAYPYRFRYSASRVHIRTLLVTSWSLAGALSLAVFIETMVSGTPSESSHRNESNHSCQDYMLGSVPFL</sequence>
<evidence type="ECO:0000256" key="7">
    <source>
        <dbReference type="ARBA" id="ARBA00023170"/>
    </source>
</evidence>
<dbReference type="SUPFAM" id="SSF81321">
    <property type="entry name" value="Family A G protein-coupled receptor-like"/>
    <property type="match status" value="1"/>
</dbReference>
<dbReference type="PANTHER" id="PTHR24247">
    <property type="entry name" value="5-HYDROXYTRYPTAMINE RECEPTOR"/>
    <property type="match status" value="1"/>
</dbReference>
<evidence type="ECO:0000256" key="9">
    <source>
        <dbReference type="SAM" id="Phobius"/>
    </source>
</evidence>
<keyword evidence="3 9" id="KW-0812">Transmembrane</keyword>
<feature type="transmembrane region" description="Helical" evidence="9">
    <location>
        <begin position="60"/>
        <end position="79"/>
    </location>
</feature>
<evidence type="ECO:0000256" key="8">
    <source>
        <dbReference type="ARBA" id="ARBA00023224"/>
    </source>
</evidence>
<dbReference type="AlphaFoldDB" id="A0ABD2Q4N0"/>
<evidence type="ECO:0000256" key="5">
    <source>
        <dbReference type="ARBA" id="ARBA00023040"/>
    </source>
</evidence>
<keyword evidence="8" id="KW-0807">Transducer</keyword>
<evidence type="ECO:0000259" key="10">
    <source>
        <dbReference type="PROSITE" id="PS50262"/>
    </source>
</evidence>
<feature type="non-terminal residue" evidence="11">
    <location>
        <position position="111"/>
    </location>
</feature>
<keyword evidence="6 9" id="KW-0472">Membrane</keyword>
<name>A0ABD2Q4N0_9PLAT</name>
<feature type="domain" description="G-protein coupled receptors family 1 profile" evidence="10">
    <location>
        <begin position="1"/>
        <end position="111"/>
    </location>
</feature>
<evidence type="ECO:0000256" key="6">
    <source>
        <dbReference type="ARBA" id="ARBA00023136"/>
    </source>
</evidence>
<keyword evidence="2" id="KW-1003">Cell membrane</keyword>
<evidence type="ECO:0000256" key="1">
    <source>
        <dbReference type="ARBA" id="ARBA00004651"/>
    </source>
</evidence>
<keyword evidence="4 9" id="KW-1133">Transmembrane helix</keyword>
<proteinExistence type="predicted"/>
<comment type="caution">
    <text evidence="11">The sequence shown here is derived from an EMBL/GenBank/DDBJ whole genome shotgun (WGS) entry which is preliminary data.</text>
</comment>
<dbReference type="GO" id="GO:0004930">
    <property type="term" value="F:G protein-coupled receptor activity"/>
    <property type="evidence" value="ECO:0007669"/>
    <property type="project" value="UniProtKB-KW"/>
</dbReference>
<evidence type="ECO:0000256" key="3">
    <source>
        <dbReference type="ARBA" id="ARBA00022692"/>
    </source>
</evidence>
<gene>
    <name evidence="11" type="ORF">Ciccas_007738</name>
</gene>